<keyword evidence="3" id="KW-1185">Reference proteome</keyword>
<feature type="compositionally biased region" description="Basic residues" evidence="1">
    <location>
        <begin position="95"/>
        <end position="112"/>
    </location>
</feature>
<proteinExistence type="predicted"/>
<feature type="compositionally biased region" description="Low complexity" evidence="1">
    <location>
        <begin position="160"/>
        <end position="178"/>
    </location>
</feature>
<feature type="region of interest" description="Disordered" evidence="1">
    <location>
        <begin position="59"/>
        <end position="190"/>
    </location>
</feature>
<protein>
    <submittedName>
        <fullName evidence="2">Uncharacterized protein</fullName>
    </submittedName>
</protein>
<sequence length="190" mass="19900">MLIKLQNATQDVSVFGFHVDDRDSSAASYPAPTRAAGAAGASDAAHGLLHARSLAAVRDDARRRSSWARVPGGADVRHAQRPAVPRPAGAGGFRGRPRYERHRPGQRRRRLPRPVLSGGGHARRAPTAGRSRRVHVRGPATAAAPPPPRAARERAGVLCPAAAAAAAAPRSRSSRAASGVSDGGRNPERR</sequence>
<comment type="caution">
    <text evidence="2">The sequence shown here is derived from an EMBL/GenBank/DDBJ whole genome shotgun (WGS) entry which is preliminary data.</text>
</comment>
<evidence type="ECO:0000256" key="1">
    <source>
        <dbReference type="SAM" id="MobiDB-lite"/>
    </source>
</evidence>
<dbReference type="AlphaFoldDB" id="A0A8H8DGL7"/>
<evidence type="ECO:0000313" key="2">
    <source>
        <dbReference type="EMBL" id="KAG5457506.1"/>
    </source>
</evidence>
<dbReference type="EMBL" id="JAEFCI010009968">
    <property type="protein sequence ID" value="KAG5457506.1"/>
    <property type="molecule type" value="Genomic_DNA"/>
</dbReference>
<accession>A0A8H8DGL7</accession>
<organism evidence="2 3">
    <name type="scientific">Olpidium bornovanus</name>
    <dbReference type="NCBI Taxonomy" id="278681"/>
    <lineage>
        <taxon>Eukaryota</taxon>
        <taxon>Fungi</taxon>
        <taxon>Fungi incertae sedis</taxon>
        <taxon>Olpidiomycota</taxon>
        <taxon>Olpidiomycotina</taxon>
        <taxon>Olpidiomycetes</taxon>
        <taxon>Olpidiales</taxon>
        <taxon>Olpidiaceae</taxon>
        <taxon>Olpidium</taxon>
    </lineage>
</organism>
<evidence type="ECO:0000313" key="3">
    <source>
        <dbReference type="Proteomes" id="UP000673691"/>
    </source>
</evidence>
<gene>
    <name evidence="2" type="ORF">BJ554DRAFT_2454</name>
</gene>
<reference evidence="2 3" key="1">
    <citation type="journal article" name="Sci. Rep.">
        <title>Genome-scale phylogenetic analyses confirm Olpidium as the closest living zoosporic fungus to the non-flagellated, terrestrial fungi.</title>
        <authorList>
            <person name="Chang Y."/>
            <person name="Rochon D."/>
            <person name="Sekimoto S."/>
            <person name="Wang Y."/>
            <person name="Chovatia M."/>
            <person name="Sandor L."/>
            <person name="Salamov A."/>
            <person name="Grigoriev I.V."/>
            <person name="Stajich J.E."/>
            <person name="Spatafora J.W."/>
        </authorList>
    </citation>
    <scope>NUCLEOTIDE SEQUENCE [LARGE SCALE GENOMIC DNA]</scope>
    <source>
        <strain evidence="2">S191</strain>
    </source>
</reference>
<name>A0A8H8DGL7_9FUNG</name>
<dbReference type="Proteomes" id="UP000673691">
    <property type="component" value="Unassembled WGS sequence"/>
</dbReference>